<feature type="transmembrane region" description="Helical" evidence="1">
    <location>
        <begin position="44"/>
        <end position="67"/>
    </location>
</feature>
<gene>
    <name evidence="3" type="ORF">SCLCIDRAFT_1219631</name>
</gene>
<dbReference type="EMBL" id="KN822104">
    <property type="protein sequence ID" value="KIM57193.1"/>
    <property type="molecule type" value="Genomic_DNA"/>
</dbReference>
<proteinExistence type="predicted"/>
<dbReference type="Proteomes" id="UP000053989">
    <property type="component" value="Unassembled WGS sequence"/>
</dbReference>
<name>A0A0C2Z5H3_9AGAM</name>
<dbReference type="InParanoid" id="A0A0C2Z5H3"/>
<organism evidence="3 4">
    <name type="scientific">Scleroderma citrinum Foug A</name>
    <dbReference type="NCBI Taxonomy" id="1036808"/>
    <lineage>
        <taxon>Eukaryota</taxon>
        <taxon>Fungi</taxon>
        <taxon>Dikarya</taxon>
        <taxon>Basidiomycota</taxon>
        <taxon>Agaricomycotina</taxon>
        <taxon>Agaricomycetes</taxon>
        <taxon>Agaricomycetidae</taxon>
        <taxon>Boletales</taxon>
        <taxon>Sclerodermatineae</taxon>
        <taxon>Sclerodermataceae</taxon>
        <taxon>Scleroderma</taxon>
    </lineage>
</organism>
<accession>A0A0C2Z5H3</accession>
<keyword evidence="1" id="KW-1133">Transmembrane helix</keyword>
<dbReference type="InterPro" id="IPR045340">
    <property type="entry name" value="DUF6533"/>
</dbReference>
<dbReference type="HOGENOM" id="CLU_035509_7_3_1"/>
<feature type="transmembrane region" description="Helical" evidence="1">
    <location>
        <begin position="112"/>
        <end position="131"/>
    </location>
</feature>
<protein>
    <recommendedName>
        <fullName evidence="2">DUF6533 domain-containing protein</fullName>
    </recommendedName>
</protein>
<evidence type="ECO:0000259" key="2">
    <source>
        <dbReference type="Pfam" id="PF20151"/>
    </source>
</evidence>
<feature type="transmembrane region" description="Helical" evidence="1">
    <location>
        <begin position="87"/>
        <end position="105"/>
    </location>
</feature>
<keyword evidence="1" id="KW-0472">Membrane</keyword>
<evidence type="ECO:0000313" key="3">
    <source>
        <dbReference type="EMBL" id="KIM57193.1"/>
    </source>
</evidence>
<sequence length="298" mass="33309">MPSQLDIGRLSTVAVFTLLLYDYTLTTGREIELFWKRSRTSWTFSLFIANRYITLFGHVLPLVYSFWPYSDFSRCVPLRQFIRMEIFVVQIIGTVIMTMRVYALCRSSWRVLIFLGTLILAAGAVGCWSLFSPKFNSSTSTIPLRGATANVGCPSSAFYFPSEQALYIAIAWIGQLTFDIFVFLLTLLQTLRIRKTGRRSITDVFLRDGCLYFAVMCCGVISNMTVLLKATNSTKGLSGSVTNAISATLISRLMLNLRDPRITDTIGSSLHPLTHTQMVFTYGETTIDGVGKASMPVP</sequence>
<feature type="domain" description="DUF6533" evidence="2">
    <location>
        <begin position="11"/>
        <end position="56"/>
    </location>
</feature>
<keyword evidence="1" id="KW-0812">Transmembrane</keyword>
<dbReference type="OrthoDB" id="2686513at2759"/>
<dbReference type="AlphaFoldDB" id="A0A0C2Z5H3"/>
<keyword evidence="4" id="KW-1185">Reference proteome</keyword>
<dbReference type="Pfam" id="PF20151">
    <property type="entry name" value="DUF6533"/>
    <property type="match status" value="1"/>
</dbReference>
<reference evidence="4" key="2">
    <citation type="submission" date="2015-01" db="EMBL/GenBank/DDBJ databases">
        <title>Evolutionary Origins and Diversification of the Mycorrhizal Mutualists.</title>
        <authorList>
            <consortium name="DOE Joint Genome Institute"/>
            <consortium name="Mycorrhizal Genomics Consortium"/>
            <person name="Kohler A."/>
            <person name="Kuo A."/>
            <person name="Nagy L.G."/>
            <person name="Floudas D."/>
            <person name="Copeland A."/>
            <person name="Barry K.W."/>
            <person name="Cichocki N."/>
            <person name="Veneault-Fourrey C."/>
            <person name="LaButti K."/>
            <person name="Lindquist E.A."/>
            <person name="Lipzen A."/>
            <person name="Lundell T."/>
            <person name="Morin E."/>
            <person name="Murat C."/>
            <person name="Riley R."/>
            <person name="Ohm R."/>
            <person name="Sun H."/>
            <person name="Tunlid A."/>
            <person name="Henrissat B."/>
            <person name="Grigoriev I.V."/>
            <person name="Hibbett D.S."/>
            <person name="Martin F."/>
        </authorList>
    </citation>
    <scope>NUCLEOTIDE SEQUENCE [LARGE SCALE GENOMIC DNA]</scope>
    <source>
        <strain evidence="4">Foug A</strain>
    </source>
</reference>
<feature type="transmembrane region" description="Helical" evidence="1">
    <location>
        <begin position="165"/>
        <end position="188"/>
    </location>
</feature>
<reference evidence="3 4" key="1">
    <citation type="submission" date="2014-04" db="EMBL/GenBank/DDBJ databases">
        <authorList>
            <consortium name="DOE Joint Genome Institute"/>
            <person name="Kuo A."/>
            <person name="Kohler A."/>
            <person name="Nagy L.G."/>
            <person name="Floudas D."/>
            <person name="Copeland A."/>
            <person name="Barry K.W."/>
            <person name="Cichocki N."/>
            <person name="Veneault-Fourrey C."/>
            <person name="LaButti K."/>
            <person name="Lindquist E.A."/>
            <person name="Lipzen A."/>
            <person name="Lundell T."/>
            <person name="Morin E."/>
            <person name="Murat C."/>
            <person name="Sun H."/>
            <person name="Tunlid A."/>
            <person name="Henrissat B."/>
            <person name="Grigoriev I.V."/>
            <person name="Hibbett D.S."/>
            <person name="Martin F."/>
            <person name="Nordberg H.P."/>
            <person name="Cantor M.N."/>
            <person name="Hua S.X."/>
        </authorList>
    </citation>
    <scope>NUCLEOTIDE SEQUENCE [LARGE SCALE GENOMIC DNA]</scope>
    <source>
        <strain evidence="3 4">Foug A</strain>
    </source>
</reference>
<evidence type="ECO:0000256" key="1">
    <source>
        <dbReference type="SAM" id="Phobius"/>
    </source>
</evidence>
<feature type="transmembrane region" description="Helical" evidence="1">
    <location>
        <begin position="209"/>
        <end position="230"/>
    </location>
</feature>
<evidence type="ECO:0000313" key="4">
    <source>
        <dbReference type="Proteomes" id="UP000053989"/>
    </source>
</evidence>